<feature type="compositionally biased region" description="Basic and acidic residues" evidence="5">
    <location>
        <begin position="83"/>
        <end position="95"/>
    </location>
</feature>
<feature type="compositionally biased region" description="Basic and acidic residues" evidence="5">
    <location>
        <begin position="604"/>
        <end position="615"/>
    </location>
</feature>
<dbReference type="Proteomes" id="UP000596742">
    <property type="component" value="Unassembled WGS sequence"/>
</dbReference>
<dbReference type="PROSITE" id="PS50103">
    <property type="entry name" value="ZF_C3H1"/>
    <property type="match status" value="1"/>
</dbReference>
<feature type="compositionally biased region" description="Polar residues" evidence="5">
    <location>
        <begin position="31"/>
        <end position="46"/>
    </location>
</feature>
<organism evidence="7 8">
    <name type="scientific">Mytilus galloprovincialis</name>
    <name type="common">Mediterranean mussel</name>
    <dbReference type="NCBI Taxonomy" id="29158"/>
    <lineage>
        <taxon>Eukaryota</taxon>
        <taxon>Metazoa</taxon>
        <taxon>Spiralia</taxon>
        <taxon>Lophotrochozoa</taxon>
        <taxon>Mollusca</taxon>
        <taxon>Bivalvia</taxon>
        <taxon>Autobranchia</taxon>
        <taxon>Pteriomorphia</taxon>
        <taxon>Mytilida</taxon>
        <taxon>Mytiloidea</taxon>
        <taxon>Mytilidae</taxon>
        <taxon>Mytilinae</taxon>
        <taxon>Mytilus</taxon>
    </lineage>
</organism>
<evidence type="ECO:0000256" key="4">
    <source>
        <dbReference type="PROSITE-ProRule" id="PRU00723"/>
    </source>
</evidence>
<feature type="compositionally biased region" description="Polar residues" evidence="5">
    <location>
        <begin position="346"/>
        <end position="357"/>
    </location>
</feature>
<feature type="compositionally biased region" description="Basic and acidic residues" evidence="5">
    <location>
        <begin position="636"/>
        <end position="659"/>
    </location>
</feature>
<feature type="non-terminal residue" evidence="7">
    <location>
        <position position="1"/>
    </location>
</feature>
<dbReference type="SUPFAM" id="SSF90229">
    <property type="entry name" value="CCCH zinc finger"/>
    <property type="match status" value="1"/>
</dbReference>
<evidence type="ECO:0000256" key="2">
    <source>
        <dbReference type="ARBA" id="ARBA00022771"/>
    </source>
</evidence>
<evidence type="ECO:0000313" key="7">
    <source>
        <dbReference type="EMBL" id="VDI69438.1"/>
    </source>
</evidence>
<feature type="compositionally biased region" description="Basic and acidic residues" evidence="5">
    <location>
        <begin position="211"/>
        <end position="243"/>
    </location>
</feature>
<evidence type="ECO:0000256" key="5">
    <source>
        <dbReference type="SAM" id="MobiDB-lite"/>
    </source>
</evidence>
<feature type="compositionally biased region" description="Acidic residues" evidence="5">
    <location>
        <begin position="701"/>
        <end position="714"/>
    </location>
</feature>
<dbReference type="PANTHER" id="PTHR46582:SF1">
    <property type="entry name" value="ZINC FINGER CCCH DOMAIN-CONTAINING PROTEIN 18"/>
    <property type="match status" value="1"/>
</dbReference>
<keyword evidence="3 4" id="KW-0862">Zinc</keyword>
<keyword evidence="2 4" id="KW-0863">Zinc-finger</keyword>
<feature type="compositionally biased region" description="Basic and acidic residues" evidence="5">
    <location>
        <begin position="128"/>
        <end position="158"/>
    </location>
</feature>
<feature type="compositionally biased region" description="Pro residues" evidence="5">
    <location>
        <begin position="782"/>
        <end position="791"/>
    </location>
</feature>
<feature type="compositionally biased region" description="Basic residues" evidence="5">
    <location>
        <begin position="964"/>
        <end position="988"/>
    </location>
</feature>
<feature type="compositionally biased region" description="Polar residues" evidence="5">
    <location>
        <begin position="107"/>
        <end position="126"/>
    </location>
</feature>
<feature type="compositionally biased region" description="Basic and acidic residues" evidence="5">
    <location>
        <begin position="924"/>
        <end position="939"/>
    </location>
</feature>
<feature type="region of interest" description="Disordered" evidence="5">
    <location>
        <begin position="754"/>
        <end position="852"/>
    </location>
</feature>
<feature type="compositionally biased region" description="Low complexity" evidence="5">
    <location>
        <begin position="1"/>
        <end position="19"/>
    </location>
</feature>
<feature type="compositionally biased region" description="Basic and acidic residues" evidence="5">
    <location>
        <begin position="497"/>
        <end position="512"/>
    </location>
</feature>
<feature type="compositionally biased region" description="Acidic residues" evidence="5">
    <location>
        <begin position="660"/>
        <end position="670"/>
    </location>
</feature>
<feature type="compositionally biased region" description="Polar residues" evidence="5">
    <location>
        <begin position="545"/>
        <end position="565"/>
    </location>
</feature>
<feature type="compositionally biased region" description="Basic and acidic residues" evidence="5">
    <location>
        <begin position="470"/>
        <end position="483"/>
    </location>
</feature>
<dbReference type="PANTHER" id="PTHR46582">
    <property type="entry name" value="ZINC FINGER CCCH DOMAIN-CONTAINING PROTEIN 18"/>
    <property type="match status" value="1"/>
</dbReference>
<feature type="compositionally biased region" description="Polar residues" evidence="5">
    <location>
        <begin position="591"/>
        <end position="601"/>
    </location>
</feature>
<dbReference type="GO" id="GO:0071011">
    <property type="term" value="C:precatalytic spliceosome"/>
    <property type="evidence" value="ECO:0007669"/>
    <property type="project" value="TreeGrafter"/>
</dbReference>
<dbReference type="Gene3D" id="4.10.1000.10">
    <property type="entry name" value="Zinc finger, CCCH-type"/>
    <property type="match status" value="1"/>
</dbReference>
<dbReference type="InterPro" id="IPR052647">
    <property type="entry name" value="Zinc_finger_CCCH-type"/>
</dbReference>
<proteinExistence type="predicted"/>
<feature type="compositionally biased region" description="Basic and acidic residues" evidence="5">
    <location>
        <begin position="276"/>
        <end position="287"/>
    </location>
</feature>
<feature type="compositionally biased region" description="Low complexity" evidence="5">
    <location>
        <begin position="1101"/>
        <end position="1140"/>
    </location>
</feature>
<accession>A0A8B6GV26</accession>
<feature type="compositionally biased region" description="Basic residues" evidence="5">
    <location>
        <begin position="806"/>
        <end position="815"/>
    </location>
</feature>
<protein>
    <submittedName>
        <fullName evidence="7">Nuclear protein NHN1</fullName>
    </submittedName>
</protein>
<feature type="compositionally biased region" description="Basic residues" evidence="5">
    <location>
        <begin position="1160"/>
        <end position="1170"/>
    </location>
</feature>
<feature type="compositionally biased region" description="Acidic residues" evidence="5">
    <location>
        <begin position="246"/>
        <end position="257"/>
    </location>
</feature>
<gene>
    <name evidence="7" type="ORF">MGAL_10B076583</name>
</gene>
<dbReference type="EMBL" id="UYJE01009028">
    <property type="protein sequence ID" value="VDI69438.1"/>
    <property type="molecule type" value="Genomic_DNA"/>
</dbReference>
<feature type="domain" description="C3H1-type" evidence="6">
    <location>
        <begin position="725"/>
        <end position="752"/>
    </location>
</feature>
<evidence type="ECO:0000256" key="1">
    <source>
        <dbReference type="ARBA" id="ARBA00022723"/>
    </source>
</evidence>
<evidence type="ECO:0000256" key="3">
    <source>
        <dbReference type="ARBA" id="ARBA00022833"/>
    </source>
</evidence>
<name>A0A8B6GV26_MYTGA</name>
<feature type="compositionally biased region" description="Basic and acidic residues" evidence="5">
    <location>
        <begin position="395"/>
        <end position="405"/>
    </location>
</feature>
<feature type="region of interest" description="Disordered" evidence="5">
    <location>
        <begin position="1"/>
        <end position="727"/>
    </location>
</feature>
<keyword evidence="8" id="KW-1185">Reference proteome</keyword>
<dbReference type="AlphaFoldDB" id="A0A8B6GV26"/>
<dbReference type="Pfam" id="PF18044">
    <property type="entry name" value="zf-CCCH_4"/>
    <property type="match status" value="1"/>
</dbReference>
<feature type="compositionally biased region" description="Polar residues" evidence="5">
    <location>
        <begin position="258"/>
        <end position="275"/>
    </location>
</feature>
<feature type="compositionally biased region" description="Basic and acidic residues" evidence="5">
    <location>
        <begin position="816"/>
        <end position="827"/>
    </location>
</feature>
<dbReference type="InterPro" id="IPR000571">
    <property type="entry name" value="Znf_CCCH"/>
</dbReference>
<feature type="compositionally biased region" description="Basic and acidic residues" evidence="5">
    <location>
        <begin position="671"/>
        <end position="700"/>
    </location>
</feature>
<dbReference type="GO" id="GO:0003723">
    <property type="term" value="F:RNA binding"/>
    <property type="evidence" value="ECO:0007669"/>
    <property type="project" value="TreeGrafter"/>
</dbReference>
<keyword evidence="1 4" id="KW-0479">Metal-binding</keyword>
<feature type="zinc finger region" description="C3H1-type" evidence="4">
    <location>
        <begin position="725"/>
        <end position="752"/>
    </location>
</feature>
<evidence type="ECO:0000313" key="8">
    <source>
        <dbReference type="Proteomes" id="UP000596742"/>
    </source>
</evidence>
<reference evidence="7" key="1">
    <citation type="submission" date="2018-11" db="EMBL/GenBank/DDBJ databases">
        <authorList>
            <person name="Alioto T."/>
            <person name="Alioto T."/>
        </authorList>
    </citation>
    <scope>NUCLEOTIDE SEQUENCE</scope>
</reference>
<feature type="compositionally biased region" description="Low complexity" evidence="5">
    <location>
        <begin position="989"/>
        <end position="1030"/>
    </location>
</feature>
<dbReference type="InterPro" id="IPR036855">
    <property type="entry name" value="Znf_CCCH_sf"/>
</dbReference>
<dbReference type="GO" id="GO:0008270">
    <property type="term" value="F:zinc ion binding"/>
    <property type="evidence" value="ECO:0007669"/>
    <property type="project" value="UniProtKB-KW"/>
</dbReference>
<sequence>MEVDTSPSSPPDQQTPVSPQAKDVSLHDSPNDQPQSVGQEDGNTAEVTGDNVDLNMPSSPSSNSKEDHLNGSQQEEQMEFEEKENKLDESQDYDMKSPVSADIRTDINASVSQSQASELDICNQSSDIDDKMDALSDLKDSDFDTSRVTDSEEIKSEQLNDSVYADERDTTLVEQDQDSDNELDLTSSPDKSFLESAKNENFDTSTQSPKPTDDQEVKNQESDKSSDEEMPKTIDDQEVKNQESDISSDEENFDSNQEEMTSSNVDIDIENSQPEDGSKEITTENIDKPVSSTNLGQSDESEEKICEENLVQDGDISSVQQLKQTEDIDSPENSDIESSLQREAKQSPQMDSGNMLDQVSDDGESQDFKNFQSKQNDMLGPTSPVSDESDFEQEETSHGLKKSEIVDAASPVSDNTDSEQEEGEVTQSRNIDSVLGPASPVSDSCDTEQAKSSKQNIDSMLGPASPVSDISDKELGEITESKTIESAFGPTSPVSDLSDKEQGEVSENKKVDSMIGPASPVSDESDGELEEGETKLSKYDLSGPASPTSEGELSAPSPVSENESFPSDREKGPKSPDGPGSPSEDGEKSQSKVPNGISSFNDRPAQRLEKEYKDISDDDSFSDEEKPPKGILVSEKSAKNKHSEKVRTHISIADDHGELDYMDEDEDEVGKDDKDKFEDSKDGEEKKDQNEREDGEHDSDKDDGEVEDDDDCEEGEIKEPGSRKPFVKPTCRFFMRGLCTWGSNCRFLHPGVNDKGNYRLFEDPGGNSGPPPWEEMEEEDLPPPPPPPPKAAPVESAWERGLRHAKELRKKAHKRKEQEPDFEEKKLNLSVDEEREFNKENDRQNPFYEEQVYDDEYYDKVPLHRTPVEQPPNMWHPAQYENFEVRWNREPEWMPPPYMPREREHFDYPAPRHYSPPHIHRYEKRREIDRRKDYPEERVNNQPQQTFNRPRAADHWQDPWQRSKSPKNNKGRSSRSHSRARRKNRRSHSYSSSFSSSSFSGSSRSGSRSSSYSRSYSRSSSGSRSSSASSKPDATKTAGQKSKAPKSPTKRRSSAQATSPKKQPSGAGPPLQPLPPGGRGRGRDRNVPKPAGRGKGRKRSSSGSSYSRSHSSGSSSSRSSSASSISSGSSHSTSTSSGSADSEHLYRGVGGRGSSPSPSPKKKPIKKKKAAPGAGNKNKSQRVSRQSSRGDGKGPQGPGLTSKAKDMLKVTGQKPNIKLTLLGNKK</sequence>
<dbReference type="InterPro" id="IPR041367">
    <property type="entry name" value="Znf-CCCH_4"/>
</dbReference>
<comment type="caution">
    <text evidence="7">The sequence shown here is derived from an EMBL/GenBank/DDBJ whole genome shotgun (WGS) entry which is preliminary data.</text>
</comment>
<evidence type="ECO:0000259" key="6">
    <source>
        <dbReference type="PROSITE" id="PS50103"/>
    </source>
</evidence>
<feature type="region of interest" description="Disordered" evidence="5">
    <location>
        <begin position="896"/>
        <end position="1212"/>
    </location>
</feature>